<proteinExistence type="predicted"/>
<evidence type="ECO:0000313" key="1">
    <source>
        <dbReference type="EMBL" id="QPG58266.1"/>
    </source>
</evidence>
<protein>
    <submittedName>
        <fullName evidence="1">DUF4442 domain-containing protein</fullName>
    </submittedName>
</protein>
<organism evidence="1 2">
    <name type="scientific">Shewanella eurypsychrophilus</name>
    <dbReference type="NCBI Taxonomy" id="2593656"/>
    <lineage>
        <taxon>Bacteria</taxon>
        <taxon>Pseudomonadati</taxon>
        <taxon>Pseudomonadota</taxon>
        <taxon>Gammaproteobacteria</taxon>
        <taxon>Alteromonadales</taxon>
        <taxon>Shewanellaceae</taxon>
        <taxon>Shewanella</taxon>
    </lineage>
</organism>
<accession>A0ABX6V6L4</accession>
<keyword evidence="2" id="KW-1185">Reference proteome</keyword>
<dbReference type="SUPFAM" id="SSF54637">
    <property type="entry name" value="Thioesterase/thiol ester dehydrase-isomerase"/>
    <property type="match status" value="1"/>
</dbReference>
<dbReference type="InterPro" id="IPR029069">
    <property type="entry name" value="HotDog_dom_sf"/>
</dbReference>
<dbReference type="InterPro" id="IPR027961">
    <property type="entry name" value="DUF4442"/>
</dbReference>
<dbReference type="Gene3D" id="3.10.129.10">
    <property type="entry name" value="Hotdog Thioesterase"/>
    <property type="match status" value="1"/>
</dbReference>
<dbReference type="EMBL" id="CP045503">
    <property type="protein sequence ID" value="QPG58266.1"/>
    <property type="molecule type" value="Genomic_DNA"/>
</dbReference>
<name>A0ABX6V6L4_9GAMM</name>
<gene>
    <name evidence="1" type="ORF">FM038_013035</name>
</gene>
<sequence>MKLSPKSMKRFLNLYPPYIGSGIKITYLSEDWRELHVAMSVRWYNRNAVNTHFGGSLYSMVDPHLMLLFMQLLGKDYFIWDKAADIEFIKATRKAVKCVIKISDKDLELIKQHTQAGDKYLPKFCLEIKDETGEVIAKVNKTLYVKRKPAKL</sequence>
<evidence type="ECO:0000313" key="2">
    <source>
        <dbReference type="Proteomes" id="UP000316416"/>
    </source>
</evidence>
<reference evidence="1" key="1">
    <citation type="submission" date="2021-07" db="EMBL/GenBank/DDBJ databases">
        <title>Shewanella sp. YLB-07 whole genome sequence.</title>
        <authorList>
            <person name="Yu L."/>
        </authorList>
    </citation>
    <scope>NUCLEOTIDE SEQUENCE</scope>
    <source>
        <strain evidence="1">YLB-08</strain>
    </source>
</reference>
<dbReference type="Proteomes" id="UP000316416">
    <property type="component" value="Chromosome"/>
</dbReference>
<dbReference type="RefSeq" id="WP_142870940.1">
    <property type="nucleotide sequence ID" value="NZ_CP045503.2"/>
</dbReference>
<dbReference type="Pfam" id="PF14539">
    <property type="entry name" value="DUF4442"/>
    <property type="match status" value="1"/>
</dbReference>